<dbReference type="GO" id="GO:0005886">
    <property type="term" value="C:plasma membrane"/>
    <property type="evidence" value="ECO:0007669"/>
    <property type="project" value="UniProtKB-SubCell"/>
</dbReference>
<evidence type="ECO:0000256" key="8">
    <source>
        <dbReference type="ARBA" id="ARBA00022982"/>
    </source>
</evidence>
<keyword evidence="7" id="KW-0479">Metal-binding</keyword>
<feature type="transmembrane region" description="Helical" evidence="13">
    <location>
        <begin position="12"/>
        <end position="43"/>
    </location>
</feature>
<protein>
    <submittedName>
        <fullName evidence="14">Cytochrome d ubiquinol oxidase subunit II</fullName>
    </submittedName>
</protein>
<feature type="compositionally biased region" description="Polar residues" evidence="12">
    <location>
        <begin position="344"/>
        <end position="354"/>
    </location>
</feature>
<dbReference type="NCBIfam" id="TIGR00203">
    <property type="entry name" value="cydB"/>
    <property type="match status" value="1"/>
</dbReference>
<dbReference type="PIRSF" id="PIRSF000267">
    <property type="entry name" value="Cyt_oxidse_sub2"/>
    <property type="match status" value="1"/>
</dbReference>
<dbReference type="InterPro" id="IPR003317">
    <property type="entry name" value="Cyt-d_oxidase_su2"/>
</dbReference>
<keyword evidence="10" id="KW-0408">Iron</keyword>
<keyword evidence="8" id="KW-0249">Electron transport</keyword>
<evidence type="ECO:0000256" key="3">
    <source>
        <dbReference type="ARBA" id="ARBA00022448"/>
    </source>
</evidence>
<evidence type="ECO:0000313" key="14">
    <source>
        <dbReference type="EMBL" id="HIT76843.1"/>
    </source>
</evidence>
<evidence type="ECO:0000256" key="2">
    <source>
        <dbReference type="ARBA" id="ARBA00007543"/>
    </source>
</evidence>
<evidence type="ECO:0000256" key="5">
    <source>
        <dbReference type="ARBA" id="ARBA00022617"/>
    </source>
</evidence>
<feature type="transmembrane region" description="Helical" evidence="13">
    <location>
        <begin position="229"/>
        <end position="248"/>
    </location>
</feature>
<feature type="transmembrane region" description="Helical" evidence="13">
    <location>
        <begin position="255"/>
        <end position="277"/>
    </location>
</feature>
<keyword evidence="11 13" id="KW-0472">Membrane</keyword>
<sequence length="370" mass="39778">MDVTAAPSTLQVVWFCLVAVLFLGYFVLEGFDFGVGMLLPVLARDEKERRVMINTIGPVWDGNEVWVLVAGGAMFAAFPEWYATLFSGFYLPLLLILVGLIVRAVAFEYRSKRDDPLWRRRWDWCIIAGSVLPALLWGVAFGNIVRGVPLDADHNYTGTLLTLLNPFALLAGLVTVGLFVTHGAVFIALKTLGDIRGRARSLAGRVGLVTLVLLAGLAAWHNLAFANTALVWAPTAVAAIGLVAGLLANRAGREGWAFVGSALAIAGLVVTLFLGLFPDVMPASNDPAHSLTVVNASSTPTTLTIMTWAAAIATPIVLAYQGWTYWIFRKRIGVQHMPDPTPESAESTPGTEHSPSTDHNAERSPSSSRG</sequence>
<dbReference type="Proteomes" id="UP000886842">
    <property type="component" value="Unassembled WGS sequence"/>
</dbReference>
<name>A0A9D1H1F4_9ACTN</name>
<gene>
    <name evidence="14" type="primary">cydB</name>
    <name evidence="14" type="ORF">IAA98_14785</name>
</gene>
<accession>A0A9D1H1F4</accession>
<evidence type="ECO:0000256" key="9">
    <source>
        <dbReference type="ARBA" id="ARBA00022989"/>
    </source>
</evidence>
<keyword evidence="3" id="KW-0813">Transport</keyword>
<evidence type="ECO:0000313" key="15">
    <source>
        <dbReference type="Proteomes" id="UP000886842"/>
    </source>
</evidence>
<comment type="similarity">
    <text evidence="2">Belongs to the cytochrome ubiquinol oxidase subunit 2 family.</text>
</comment>
<dbReference type="GO" id="GO:0070069">
    <property type="term" value="C:cytochrome complex"/>
    <property type="evidence" value="ECO:0007669"/>
    <property type="project" value="TreeGrafter"/>
</dbReference>
<dbReference type="Pfam" id="PF02322">
    <property type="entry name" value="Cyt_bd_oxida_II"/>
    <property type="match status" value="1"/>
</dbReference>
<comment type="subcellular location">
    <subcellularLocation>
        <location evidence="1">Cell membrane</location>
        <topology evidence="1">Multi-pass membrane protein</topology>
    </subcellularLocation>
</comment>
<feature type="transmembrane region" description="Helical" evidence="13">
    <location>
        <begin position="305"/>
        <end position="328"/>
    </location>
</feature>
<keyword evidence="4" id="KW-1003">Cell membrane</keyword>
<keyword evidence="6 13" id="KW-0812">Transmembrane</keyword>
<dbReference type="GO" id="GO:0019646">
    <property type="term" value="P:aerobic electron transport chain"/>
    <property type="evidence" value="ECO:0007669"/>
    <property type="project" value="TreeGrafter"/>
</dbReference>
<evidence type="ECO:0000256" key="11">
    <source>
        <dbReference type="ARBA" id="ARBA00023136"/>
    </source>
</evidence>
<evidence type="ECO:0000256" key="4">
    <source>
        <dbReference type="ARBA" id="ARBA00022475"/>
    </source>
</evidence>
<dbReference type="GO" id="GO:0046872">
    <property type="term" value="F:metal ion binding"/>
    <property type="evidence" value="ECO:0007669"/>
    <property type="project" value="UniProtKB-KW"/>
</dbReference>
<keyword evidence="5" id="KW-0349">Heme</keyword>
<dbReference type="EMBL" id="DVLP01000425">
    <property type="protein sequence ID" value="HIT76843.1"/>
    <property type="molecule type" value="Genomic_DNA"/>
</dbReference>
<keyword evidence="9 13" id="KW-1133">Transmembrane helix</keyword>
<dbReference type="PANTHER" id="PTHR43141">
    <property type="entry name" value="CYTOCHROME BD2 SUBUNIT II"/>
    <property type="match status" value="1"/>
</dbReference>
<dbReference type="PANTHER" id="PTHR43141:SF5">
    <property type="entry name" value="CYTOCHROME BD-I UBIQUINOL OXIDASE SUBUNIT 2"/>
    <property type="match status" value="1"/>
</dbReference>
<evidence type="ECO:0000256" key="1">
    <source>
        <dbReference type="ARBA" id="ARBA00004651"/>
    </source>
</evidence>
<organism evidence="14 15">
    <name type="scientific">Candidatus Avipropionibacterium avicola</name>
    <dbReference type="NCBI Taxonomy" id="2840701"/>
    <lineage>
        <taxon>Bacteria</taxon>
        <taxon>Bacillati</taxon>
        <taxon>Actinomycetota</taxon>
        <taxon>Actinomycetes</taxon>
        <taxon>Propionibacteriales</taxon>
        <taxon>Propionibacteriaceae</taxon>
        <taxon>Propionibacteriaceae incertae sedis</taxon>
        <taxon>Candidatus Avipropionibacterium</taxon>
    </lineage>
</organism>
<feature type="transmembrane region" description="Helical" evidence="13">
    <location>
        <begin position="121"/>
        <end position="144"/>
    </location>
</feature>
<feature type="transmembrane region" description="Helical" evidence="13">
    <location>
        <begin position="164"/>
        <end position="190"/>
    </location>
</feature>
<reference evidence="14" key="2">
    <citation type="journal article" date="2021" name="PeerJ">
        <title>Extensive microbial diversity within the chicken gut microbiome revealed by metagenomics and culture.</title>
        <authorList>
            <person name="Gilroy R."/>
            <person name="Ravi A."/>
            <person name="Getino M."/>
            <person name="Pursley I."/>
            <person name="Horton D.L."/>
            <person name="Alikhan N.F."/>
            <person name="Baker D."/>
            <person name="Gharbi K."/>
            <person name="Hall N."/>
            <person name="Watson M."/>
            <person name="Adriaenssens E.M."/>
            <person name="Foster-Nyarko E."/>
            <person name="Jarju S."/>
            <person name="Secka A."/>
            <person name="Antonio M."/>
            <person name="Oren A."/>
            <person name="Chaudhuri R.R."/>
            <person name="La Ragione R."/>
            <person name="Hildebrand F."/>
            <person name="Pallen M.J."/>
        </authorList>
    </citation>
    <scope>NUCLEOTIDE SEQUENCE</scope>
    <source>
        <strain evidence="14">ChiGjej1B1-24693</strain>
    </source>
</reference>
<evidence type="ECO:0000256" key="13">
    <source>
        <dbReference type="SAM" id="Phobius"/>
    </source>
</evidence>
<evidence type="ECO:0000256" key="10">
    <source>
        <dbReference type="ARBA" id="ARBA00023004"/>
    </source>
</evidence>
<evidence type="ECO:0000256" key="7">
    <source>
        <dbReference type="ARBA" id="ARBA00022723"/>
    </source>
</evidence>
<evidence type="ECO:0000256" key="6">
    <source>
        <dbReference type="ARBA" id="ARBA00022692"/>
    </source>
</evidence>
<feature type="transmembrane region" description="Helical" evidence="13">
    <location>
        <begin position="202"/>
        <end position="223"/>
    </location>
</feature>
<reference evidence="14" key="1">
    <citation type="submission" date="2020-10" db="EMBL/GenBank/DDBJ databases">
        <authorList>
            <person name="Gilroy R."/>
        </authorList>
    </citation>
    <scope>NUCLEOTIDE SEQUENCE</scope>
    <source>
        <strain evidence="14">ChiGjej1B1-24693</strain>
    </source>
</reference>
<evidence type="ECO:0000256" key="12">
    <source>
        <dbReference type="SAM" id="MobiDB-lite"/>
    </source>
</evidence>
<dbReference type="GO" id="GO:0016682">
    <property type="term" value="F:oxidoreductase activity, acting on diphenols and related substances as donors, oxygen as acceptor"/>
    <property type="evidence" value="ECO:0007669"/>
    <property type="project" value="TreeGrafter"/>
</dbReference>
<feature type="region of interest" description="Disordered" evidence="12">
    <location>
        <begin position="338"/>
        <end position="370"/>
    </location>
</feature>
<dbReference type="AlphaFoldDB" id="A0A9D1H1F4"/>
<feature type="transmembrane region" description="Helical" evidence="13">
    <location>
        <begin position="89"/>
        <end position="109"/>
    </location>
</feature>
<dbReference type="GO" id="GO:0009055">
    <property type="term" value="F:electron transfer activity"/>
    <property type="evidence" value="ECO:0007669"/>
    <property type="project" value="TreeGrafter"/>
</dbReference>
<comment type="caution">
    <text evidence="14">The sequence shown here is derived from an EMBL/GenBank/DDBJ whole genome shotgun (WGS) entry which is preliminary data.</text>
</comment>
<proteinExistence type="inferred from homology"/>